<dbReference type="InterPro" id="IPR012223">
    <property type="entry name" value="TEII"/>
</dbReference>
<sequence>MTGTGVVKSWLRGDTAPAAVRLVCIPHAGAGASSFNRWPDLFGPGIGVVRVQLPGREDVAQQPPLHRVGEAVDELACQITQSDEPSMAIYGHSMGALIAYELARALTLAGRPPVHLFVSGRRAPHLAASRAVLHRLPDNDFAEALAAMGAWGAAGRSASFLRYALPLTRADLELSEEYSHRPRPRLTCPITTFYGTEDPIADPEEVWAWGALTDGPFATHEFTGDHLFHHRHRAAVAAIMTAALT</sequence>
<dbReference type="InterPro" id="IPR001031">
    <property type="entry name" value="Thioesterase"/>
</dbReference>
<dbReference type="RefSeq" id="WP_211300448.1">
    <property type="nucleotide sequence ID" value="NZ_PJMW01000002.1"/>
</dbReference>
<name>A0A2N3VHZ2_9NOCA</name>
<evidence type="ECO:0000256" key="3">
    <source>
        <dbReference type="ARBA" id="ARBA00024293"/>
    </source>
</evidence>
<accession>A0A2N3VHZ2</accession>
<reference evidence="5 6" key="1">
    <citation type="submission" date="2017-12" db="EMBL/GenBank/DDBJ databases">
        <title>Sequencing the genomes of 1000 Actinobacteria strains.</title>
        <authorList>
            <person name="Klenk H.-P."/>
        </authorList>
    </citation>
    <scope>NUCLEOTIDE SEQUENCE [LARGE SCALE GENOMIC DNA]</scope>
    <source>
        <strain evidence="5 6">DSM 44489</strain>
    </source>
</reference>
<dbReference type="EMBL" id="PJMW01000002">
    <property type="protein sequence ID" value="PKV81229.1"/>
    <property type="molecule type" value="Genomic_DNA"/>
</dbReference>
<dbReference type="PANTHER" id="PTHR11487:SF0">
    <property type="entry name" value="S-ACYL FATTY ACID SYNTHASE THIOESTERASE, MEDIUM CHAIN"/>
    <property type="match status" value="1"/>
</dbReference>
<dbReference type="Pfam" id="PF00975">
    <property type="entry name" value="Thioesterase"/>
    <property type="match status" value="1"/>
</dbReference>
<gene>
    <name evidence="5" type="ORF">ATK86_5692</name>
</gene>
<proteinExistence type="inferred from homology"/>
<feature type="domain" description="Thioesterase" evidence="4">
    <location>
        <begin position="21"/>
        <end position="240"/>
    </location>
</feature>
<dbReference type="Proteomes" id="UP000233766">
    <property type="component" value="Unassembled WGS sequence"/>
</dbReference>
<protein>
    <recommendedName>
        <fullName evidence="2">Thioesterase TesA</fullName>
    </recommendedName>
</protein>
<evidence type="ECO:0000256" key="2">
    <source>
        <dbReference type="ARBA" id="ARBA00015007"/>
    </source>
</evidence>
<evidence type="ECO:0000259" key="4">
    <source>
        <dbReference type="Pfam" id="PF00975"/>
    </source>
</evidence>
<organism evidence="5 6">
    <name type="scientific">Nocardia fluminea</name>
    <dbReference type="NCBI Taxonomy" id="134984"/>
    <lineage>
        <taxon>Bacteria</taxon>
        <taxon>Bacillati</taxon>
        <taxon>Actinomycetota</taxon>
        <taxon>Actinomycetes</taxon>
        <taxon>Mycobacteriales</taxon>
        <taxon>Nocardiaceae</taxon>
        <taxon>Nocardia</taxon>
    </lineage>
</organism>
<evidence type="ECO:0000313" key="5">
    <source>
        <dbReference type="EMBL" id="PKV81229.1"/>
    </source>
</evidence>
<dbReference type="PANTHER" id="PTHR11487">
    <property type="entry name" value="THIOESTERASE"/>
    <property type="match status" value="1"/>
</dbReference>
<comment type="catalytic activity">
    <reaction evidence="3">
        <text>a fatty acyl-CoA + H2O = a fatty acid + CoA + H(+)</text>
        <dbReference type="Rhea" id="RHEA:16781"/>
        <dbReference type="ChEBI" id="CHEBI:15377"/>
        <dbReference type="ChEBI" id="CHEBI:15378"/>
        <dbReference type="ChEBI" id="CHEBI:28868"/>
        <dbReference type="ChEBI" id="CHEBI:57287"/>
        <dbReference type="ChEBI" id="CHEBI:77636"/>
    </reaction>
</comment>
<dbReference type="InterPro" id="IPR029058">
    <property type="entry name" value="AB_hydrolase_fold"/>
</dbReference>
<comment type="similarity">
    <text evidence="1">Belongs to the thioesterase family.</text>
</comment>
<keyword evidence="6" id="KW-1185">Reference proteome</keyword>
<dbReference type="Gene3D" id="3.40.50.1820">
    <property type="entry name" value="alpha/beta hydrolase"/>
    <property type="match status" value="1"/>
</dbReference>
<dbReference type="SUPFAM" id="SSF53474">
    <property type="entry name" value="alpha/beta-Hydrolases"/>
    <property type="match status" value="1"/>
</dbReference>
<evidence type="ECO:0000256" key="1">
    <source>
        <dbReference type="ARBA" id="ARBA00007169"/>
    </source>
</evidence>
<comment type="caution">
    <text evidence="5">The sequence shown here is derived from an EMBL/GenBank/DDBJ whole genome shotgun (WGS) entry which is preliminary data.</text>
</comment>
<dbReference type="AlphaFoldDB" id="A0A2N3VHZ2"/>
<dbReference type="GO" id="GO:0008610">
    <property type="term" value="P:lipid biosynthetic process"/>
    <property type="evidence" value="ECO:0007669"/>
    <property type="project" value="TreeGrafter"/>
</dbReference>
<evidence type="ECO:0000313" key="6">
    <source>
        <dbReference type="Proteomes" id="UP000233766"/>
    </source>
</evidence>